<dbReference type="InterPro" id="IPR038136">
    <property type="entry name" value="CofD-like_dom_sf"/>
</dbReference>
<protein>
    <submittedName>
        <fullName evidence="2">Uncharacterized protein</fullName>
    </submittedName>
</protein>
<dbReference type="EMBL" id="JBCLYO010000001">
    <property type="protein sequence ID" value="KAL0096783.1"/>
    <property type="molecule type" value="Genomic_DNA"/>
</dbReference>
<dbReference type="Gene3D" id="3.40.50.10680">
    <property type="entry name" value="CofD-like domains"/>
    <property type="match status" value="1"/>
</dbReference>
<comment type="caution">
    <text evidence="2">The sequence shown here is derived from an EMBL/GenBank/DDBJ whole genome shotgun (WGS) entry which is preliminary data.</text>
</comment>
<dbReference type="InterPro" id="IPR002882">
    <property type="entry name" value="CofD"/>
</dbReference>
<evidence type="ECO:0000313" key="3">
    <source>
        <dbReference type="Proteomes" id="UP001448207"/>
    </source>
</evidence>
<dbReference type="PANTHER" id="PTHR31240:SF0">
    <property type="entry name" value="MATERNAL EFFECT EMBRYO ARREST 18"/>
    <property type="match status" value="1"/>
</dbReference>
<dbReference type="PANTHER" id="PTHR31240">
    <property type="entry name" value="MATERNAL EFFECT EMBRYO ARREST 18"/>
    <property type="match status" value="1"/>
</dbReference>
<dbReference type="SUPFAM" id="SSF142338">
    <property type="entry name" value="CofD-like"/>
    <property type="match status" value="1"/>
</dbReference>
<reference evidence="2 3" key="1">
    <citation type="submission" date="2024-04" db="EMBL/GenBank/DDBJ databases">
        <title>Symmetric and asymmetric DNA N6-adenine methylation regulates different biological responses in Mucorales.</title>
        <authorList>
            <consortium name="Lawrence Berkeley National Laboratory"/>
            <person name="Lax C."/>
            <person name="Mondo S.J."/>
            <person name="Osorio-Concepcion M."/>
            <person name="Muszewska A."/>
            <person name="Corrochano-Luque M."/>
            <person name="Gutierrez G."/>
            <person name="Riley R."/>
            <person name="Lipzen A."/>
            <person name="Guo J."/>
            <person name="Hundley H."/>
            <person name="Amirebrahimi M."/>
            <person name="Ng V."/>
            <person name="Lorenzo-Gutierrez D."/>
            <person name="Binder U."/>
            <person name="Yang J."/>
            <person name="Song Y."/>
            <person name="Canovas D."/>
            <person name="Navarro E."/>
            <person name="Freitag M."/>
            <person name="Gabaldon T."/>
            <person name="Grigoriev I.V."/>
            <person name="Corrochano L.M."/>
            <person name="Nicolas F.E."/>
            <person name="Garre V."/>
        </authorList>
    </citation>
    <scope>NUCLEOTIDE SEQUENCE [LARGE SCALE GENOMIC DNA]</scope>
    <source>
        <strain evidence="2 3">L51</strain>
    </source>
</reference>
<sequence length="512" mass="56054">MPKKSPSFVIFSGGSACNHIIRAFHESPGQDVSYVLGVSDNGGSTSELLRVLGGPSIGDLRSRLLKMMDLVSDQPCVERTAIKELLSYRLPSNIPDHLVKDEWTSIVEGRHTLWDNIPIEKKETIRGFLTLFNFEILKRAHKQFNFCNGSIGNFFLTGARLFLGSLEAAIFLLSAITGIQSDRASIVPVINTNHTVTIAALLADGGTLVGQCEISHPPNNPAPDTPGGRRKKYRTNPIDAFSCLSEEEEMYRMNVANTNLVFSKFADEKLESPIKRIFYMNDYGQEIYPIPNPKVISQLSTKETLVYSIGSLYTSVLPCLVLRHVGNAIAQSSSLKHKILLLNGSNDRETSDYSALDFISAITNGLNESKKIDCRRAFYQSCDEEPDLLLESPLVLPSSSYCSVSSSSSSNSTTSSCGTISPGCSPRQGSGSGSFEQAEYPPFPNHLFYPSPPSAFITHLVYLDNSTIPVDKIAIQKLGIQPICIRGTLSGTGEPVYDETAVSNIIRRIVHS</sequence>
<gene>
    <name evidence="2" type="ORF">J3Q64DRAFT_1034157</name>
</gene>
<feature type="compositionally biased region" description="Low complexity" evidence="1">
    <location>
        <begin position="405"/>
        <end position="417"/>
    </location>
</feature>
<accession>A0ABR3BDC3</accession>
<organism evidence="2 3">
    <name type="scientific">Phycomyces blakesleeanus</name>
    <dbReference type="NCBI Taxonomy" id="4837"/>
    <lineage>
        <taxon>Eukaryota</taxon>
        <taxon>Fungi</taxon>
        <taxon>Fungi incertae sedis</taxon>
        <taxon>Mucoromycota</taxon>
        <taxon>Mucoromycotina</taxon>
        <taxon>Mucoromycetes</taxon>
        <taxon>Mucorales</taxon>
        <taxon>Phycomycetaceae</taxon>
        <taxon>Phycomyces</taxon>
    </lineage>
</organism>
<keyword evidence="3" id="KW-1185">Reference proteome</keyword>
<feature type="region of interest" description="Disordered" evidence="1">
    <location>
        <begin position="405"/>
        <end position="436"/>
    </location>
</feature>
<evidence type="ECO:0000256" key="1">
    <source>
        <dbReference type="SAM" id="MobiDB-lite"/>
    </source>
</evidence>
<evidence type="ECO:0000313" key="2">
    <source>
        <dbReference type="EMBL" id="KAL0096783.1"/>
    </source>
</evidence>
<name>A0ABR3BDC3_PHYBL</name>
<dbReference type="PROSITE" id="PS51257">
    <property type="entry name" value="PROKAR_LIPOPROTEIN"/>
    <property type="match status" value="1"/>
</dbReference>
<proteinExistence type="predicted"/>
<dbReference type="Proteomes" id="UP001448207">
    <property type="component" value="Unassembled WGS sequence"/>
</dbReference>
<dbReference type="Pfam" id="PF01933">
    <property type="entry name" value="CofD"/>
    <property type="match status" value="1"/>
</dbReference>